<dbReference type="Pfam" id="PF02518">
    <property type="entry name" value="HATPase_c"/>
    <property type="match status" value="1"/>
</dbReference>
<dbReference type="InterPro" id="IPR036890">
    <property type="entry name" value="HATPase_C_sf"/>
</dbReference>
<dbReference type="InterPro" id="IPR004358">
    <property type="entry name" value="Sig_transdc_His_kin-like_C"/>
</dbReference>
<keyword evidence="13 15" id="KW-0472">Membrane</keyword>
<dbReference type="Proteomes" id="UP000823912">
    <property type="component" value="Unassembled WGS sequence"/>
</dbReference>
<dbReference type="PANTHER" id="PTHR45528">
    <property type="entry name" value="SENSOR HISTIDINE KINASE CPXA"/>
    <property type="match status" value="1"/>
</dbReference>
<evidence type="ECO:0000256" key="13">
    <source>
        <dbReference type="ARBA" id="ARBA00023136"/>
    </source>
</evidence>
<evidence type="ECO:0000256" key="2">
    <source>
        <dbReference type="ARBA" id="ARBA00004651"/>
    </source>
</evidence>
<evidence type="ECO:0000256" key="5">
    <source>
        <dbReference type="ARBA" id="ARBA00022553"/>
    </source>
</evidence>
<dbReference type="InterPro" id="IPR003660">
    <property type="entry name" value="HAMP_dom"/>
</dbReference>
<keyword evidence="7 15" id="KW-0812">Transmembrane</keyword>
<dbReference type="InterPro" id="IPR036097">
    <property type="entry name" value="HisK_dim/P_sf"/>
</dbReference>
<keyword evidence="12" id="KW-0902">Two-component regulatory system</keyword>
<evidence type="ECO:0000256" key="7">
    <source>
        <dbReference type="ARBA" id="ARBA00022692"/>
    </source>
</evidence>
<keyword evidence="14" id="KW-0175">Coiled coil</keyword>
<proteinExistence type="predicted"/>
<dbReference type="SUPFAM" id="SSF47384">
    <property type="entry name" value="Homodimeric domain of signal transducing histidine kinase"/>
    <property type="match status" value="1"/>
</dbReference>
<evidence type="ECO:0000256" key="4">
    <source>
        <dbReference type="ARBA" id="ARBA00022475"/>
    </source>
</evidence>
<feature type="non-terminal residue" evidence="18">
    <location>
        <position position="1"/>
    </location>
</feature>
<dbReference type="AlphaFoldDB" id="A0A9D1EAE3"/>
<keyword evidence="4" id="KW-1003">Cell membrane</keyword>
<evidence type="ECO:0000256" key="12">
    <source>
        <dbReference type="ARBA" id="ARBA00023012"/>
    </source>
</evidence>
<dbReference type="PROSITE" id="PS50109">
    <property type="entry name" value="HIS_KIN"/>
    <property type="match status" value="1"/>
</dbReference>
<dbReference type="SUPFAM" id="SSF158472">
    <property type="entry name" value="HAMP domain-like"/>
    <property type="match status" value="1"/>
</dbReference>
<keyword evidence="10" id="KW-0067">ATP-binding</keyword>
<comment type="subcellular location">
    <subcellularLocation>
        <location evidence="2">Cell membrane</location>
        <topology evidence="2">Multi-pass membrane protein</topology>
    </subcellularLocation>
</comment>
<evidence type="ECO:0000256" key="8">
    <source>
        <dbReference type="ARBA" id="ARBA00022741"/>
    </source>
</evidence>
<accession>A0A9D1EAE3</accession>
<evidence type="ECO:0000313" key="19">
    <source>
        <dbReference type="Proteomes" id="UP000823912"/>
    </source>
</evidence>
<evidence type="ECO:0000256" key="9">
    <source>
        <dbReference type="ARBA" id="ARBA00022777"/>
    </source>
</evidence>
<dbReference type="PROSITE" id="PS50885">
    <property type="entry name" value="HAMP"/>
    <property type="match status" value="1"/>
</dbReference>
<name>A0A9D1EAE3_9FIRM</name>
<dbReference type="InterPro" id="IPR005467">
    <property type="entry name" value="His_kinase_dom"/>
</dbReference>
<evidence type="ECO:0000256" key="15">
    <source>
        <dbReference type="SAM" id="Phobius"/>
    </source>
</evidence>
<dbReference type="Gene3D" id="1.10.287.130">
    <property type="match status" value="1"/>
</dbReference>
<sequence>TGNCRVTFLRAGNGERYLRISGGFSIGAQTLSLDTVHDISELYENRARQQNAYRFIFLLTMLLCAGLAYSMALILTRPLTRLSRGAREIADGNFSFRSEIRSDDEIGRLSQDFDRMADRIEENVQMLEESVKAQERFVSSFTHELKTPMTSVIGYADLLRSQELSEEERCDAANYIFMEGKRLERLSLKLMEIYVAKEGNIRLSLQAPGAIAEDVAAHLRPIYRDRNISLETRCERGTCRLEPDLFRSLLVNLIDNAGKAIGEEGHGRAISEKGRGETIREEGHILVTVHMTENGCVLLVEDDGPGIPEEAKVHLTEAFYRVDKSRSRKQGGAGLGLTLCANIAELHGGALGFENREGGGTRVRVELRGGRDEKR</sequence>
<keyword evidence="8" id="KW-0547">Nucleotide-binding</keyword>
<dbReference type="Gene3D" id="3.30.565.10">
    <property type="entry name" value="Histidine kinase-like ATPase, C-terminal domain"/>
    <property type="match status" value="1"/>
</dbReference>
<dbReference type="InterPro" id="IPR003661">
    <property type="entry name" value="HisK_dim/P_dom"/>
</dbReference>
<feature type="domain" description="HAMP" evidence="17">
    <location>
        <begin position="73"/>
        <end position="125"/>
    </location>
</feature>
<dbReference type="SUPFAM" id="SSF55874">
    <property type="entry name" value="ATPase domain of HSP90 chaperone/DNA topoisomerase II/histidine kinase"/>
    <property type="match status" value="1"/>
</dbReference>
<dbReference type="CDD" id="cd00082">
    <property type="entry name" value="HisKA"/>
    <property type="match status" value="1"/>
</dbReference>
<dbReference type="EMBL" id="DVHM01000116">
    <property type="protein sequence ID" value="HIR71083.1"/>
    <property type="molecule type" value="Genomic_DNA"/>
</dbReference>
<gene>
    <name evidence="18" type="ORF">IAA55_07360</name>
</gene>
<keyword evidence="5" id="KW-0597">Phosphoprotein</keyword>
<evidence type="ECO:0000259" key="16">
    <source>
        <dbReference type="PROSITE" id="PS50109"/>
    </source>
</evidence>
<dbReference type="GO" id="GO:0005886">
    <property type="term" value="C:plasma membrane"/>
    <property type="evidence" value="ECO:0007669"/>
    <property type="project" value="UniProtKB-SubCell"/>
</dbReference>
<dbReference type="PANTHER" id="PTHR45528:SF1">
    <property type="entry name" value="SENSOR HISTIDINE KINASE CPXA"/>
    <property type="match status" value="1"/>
</dbReference>
<dbReference type="Pfam" id="PF00512">
    <property type="entry name" value="HisKA"/>
    <property type="match status" value="1"/>
</dbReference>
<dbReference type="SMART" id="SM00388">
    <property type="entry name" value="HisKA"/>
    <property type="match status" value="1"/>
</dbReference>
<keyword evidence="11 15" id="KW-1133">Transmembrane helix</keyword>
<dbReference type="CDD" id="cd00075">
    <property type="entry name" value="HATPase"/>
    <property type="match status" value="1"/>
</dbReference>
<dbReference type="PRINTS" id="PR00344">
    <property type="entry name" value="BCTRLSENSOR"/>
</dbReference>
<evidence type="ECO:0000256" key="14">
    <source>
        <dbReference type="SAM" id="Coils"/>
    </source>
</evidence>
<reference evidence="18" key="2">
    <citation type="journal article" date="2021" name="PeerJ">
        <title>Extensive microbial diversity within the chicken gut microbiome revealed by metagenomics and culture.</title>
        <authorList>
            <person name="Gilroy R."/>
            <person name="Ravi A."/>
            <person name="Getino M."/>
            <person name="Pursley I."/>
            <person name="Horton D.L."/>
            <person name="Alikhan N.F."/>
            <person name="Baker D."/>
            <person name="Gharbi K."/>
            <person name="Hall N."/>
            <person name="Watson M."/>
            <person name="Adriaenssens E.M."/>
            <person name="Foster-Nyarko E."/>
            <person name="Jarju S."/>
            <person name="Secka A."/>
            <person name="Antonio M."/>
            <person name="Oren A."/>
            <person name="Chaudhuri R.R."/>
            <person name="La Ragione R."/>
            <person name="Hildebrand F."/>
            <person name="Pallen M.J."/>
        </authorList>
    </citation>
    <scope>NUCLEOTIDE SEQUENCE</scope>
    <source>
        <strain evidence="18">ChiSjej5B23-6657</strain>
    </source>
</reference>
<evidence type="ECO:0000256" key="11">
    <source>
        <dbReference type="ARBA" id="ARBA00022989"/>
    </source>
</evidence>
<feature type="transmembrane region" description="Helical" evidence="15">
    <location>
        <begin position="55"/>
        <end position="75"/>
    </location>
</feature>
<dbReference type="SMART" id="SM00304">
    <property type="entry name" value="HAMP"/>
    <property type="match status" value="1"/>
</dbReference>
<evidence type="ECO:0000256" key="6">
    <source>
        <dbReference type="ARBA" id="ARBA00022679"/>
    </source>
</evidence>
<evidence type="ECO:0000313" key="18">
    <source>
        <dbReference type="EMBL" id="HIR71083.1"/>
    </source>
</evidence>
<protein>
    <recommendedName>
        <fullName evidence="3">histidine kinase</fullName>
        <ecNumber evidence="3">2.7.13.3</ecNumber>
    </recommendedName>
</protein>
<organism evidence="18 19">
    <name type="scientific">Candidatus Pullilachnospira gallistercoris</name>
    <dbReference type="NCBI Taxonomy" id="2840911"/>
    <lineage>
        <taxon>Bacteria</taxon>
        <taxon>Bacillati</taxon>
        <taxon>Bacillota</taxon>
        <taxon>Clostridia</taxon>
        <taxon>Lachnospirales</taxon>
        <taxon>Lachnospiraceae</taxon>
        <taxon>Lachnospiraceae incertae sedis</taxon>
        <taxon>Candidatus Pullilachnospira</taxon>
    </lineage>
</organism>
<comment type="catalytic activity">
    <reaction evidence="1">
        <text>ATP + protein L-histidine = ADP + protein N-phospho-L-histidine.</text>
        <dbReference type="EC" id="2.7.13.3"/>
    </reaction>
</comment>
<evidence type="ECO:0000256" key="1">
    <source>
        <dbReference type="ARBA" id="ARBA00000085"/>
    </source>
</evidence>
<dbReference type="InterPro" id="IPR003594">
    <property type="entry name" value="HATPase_dom"/>
</dbReference>
<dbReference type="Pfam" id="PF00672">
    <property type="entry name" value="HAMP"/>
    <property type="match status" value="1"/>
</dbReference>
<evidence type="ECO:0000256" key="10">
    <source>
        <dbReference type="ARBA" id="ARBA00022840"/>
    </source>
</evidence>
<feature type="coiled-coil region" evidence="14">
    <location>
        <begin position="110"/>
        <end position="137"/>
    </location>
</feature>
<reference evidence="18" key="1">
    <citation type="submission" date="2020-10" db="EMBL/GenBank/DDBJ databases">
        <authorList>
            <person name="Gilroy R."/>
        </authorList>
    </citation>
    <scope>NUCLEOTIDE SEQUENCE</scope>
    <source>
        <strain evidence="18">ChiSjej5B23-6657</strain>
    </source>
</reference>
<dbReference type="InterPro" id="IPR050398">
    <property type="entry name" value="HssS/ArlS-like"/>
</dbReference>
<dbReference type="GO" id="GO:0000155">
    <property type="term" value="F:phosphorelay sensor kinase activity"/>
    <property type="evidence" value="ECO:0007669"/>
    <property type="project" value="InterPro"/>
</dbReference>
<dbReference type="GO" id="GO:0005524">
    <property type="term" value="F:ATP binding"/>
    <property type="evidence" value="ECO:0007669"/>
    <property type="project" value="UniProtKB-KW"/>
</dbReference>
<dbReference type="SMART" id="SM00387">
    <property type="entry name" value="HATPase_c"/>
    <property type="match status" value="1"/>
</dbReference>
<keyword evidence="6" id="KW-0808">Transferase</keyword>
<dbReference type="Gene3D" id="6.10.340.10">
    <property type="match status" value="1"/>
</dbReference>
<dbReference type="CDD" id="cd06225">
    <property type="entry name" value="HAMP"/>
    <property type="match status" value="1"/>
</dbReference>
<evidence type="ECO:0000259" key="17">
    <source>
        <dbReference type="PROSITE" id="PS50885"/>
    </source>
</evidence>
<feature type="domain" description="Histidine kinase" evidence="16">
    <location>
        <begin position="140"/>
        <end position="371"/>
    </location>
</feature>
<keyword evidence="9 18" id="KW-0418">Kinase</keyword>
<comment type="caution">
    <text evidence="18">The sequence shown here is derived from an EMBL/GenBank/DDBJ whole genome shotgun (WGS) entry which is preliminary data.</text>
</comment>
<dbReference type="EC" id="2.7.13.3" evidence="3"/>
<evidence type="ECO:0000256" key="3">
    <source>
        <dbReference type="ARBA" id="ARBA00012438"/>
    </source>
</evidence>